<accession>A0A1X7I702</accession>
<dbReference type="STRING" id="1852522.SAMN06295960_0166"/>
<feature type="compositionally biased region" description="Basic and acidic residues" evidence="1">
    <location>
        <begin position="26"/>
        <end position="35"/>
    </location>
</feature>
<reference evidence="2 3" key="1">
    <citation type="submission" date="2017-04" db="EMBL/GenBank/DDBJ databases">
        <authorList>
            <person name="Afonso C.L."/>
            <person name="Miller P.J."/>
            <person name="Scott M.A."/>
            <person name="Spackman E."/>
            <person name="Goraichik I."/>
            <person name="Dimitrov K.M."/>
            <person name="Suarez D.L."/>
            <person name="Swayne D.E."/>
        </authorList>
    </citation>
    <scope>NUCLEOTIDE SEQUENCE [LARGE SCALE GENOMIC DNA]</scope>
    <source>
        <strain evidence="2 3">11</strain>
    </source>
</reference>
<gene>
    <name evidence="2" type="ORF">SAMN06295960_0166</name>
</gene>
<organism evidence="2 3">
    <name type="scientific">Paenibacillus aquistagni</name>
    <dbReference type="NCBI Taxonomy" id="1852522"/>
    <lineage>
        <taxon>Bacteria</taxon>
        <taxon>Bacillati</taxon>
        <taxon>Bacillota</taxon>
        <taxon>Bacilli</taxon>
        <taxon>Bacillales</taxon>
        <taxon>Paenibacillaceae</taxon>
        <taxon>Paenibacillus</taxon>
    </lineage>
</organism>
<dbReference type="Proteomes" id="UP000193834">
    <property type="component" value="Unassembled WGS sequence"/>
</dbReference>
<dbReference type="EMBL" id="FXAZ01000001">
    <property type="protein sequence ID" value="SMG10097.1"/>
    <property type="molecule type" value="Genomic_DNA"/>
</dbReference>
<evidence type="ECO:0000256" key="1">
    <source>
        <dbReference type="SAM" id="MobiDB-lite"/>
    </source>
</evidence>
<evidence type="ECO:0000313" key="2">
    <source>
        <dbReference type="EMBL" id="SMG10097.1"/>
    </source>
</evidence>
<sequence length="35" mass="4048">MEKGEDEMSRKQPGHSKQKKTTRTADANHDKGQHR</sequence>
<keyword evidence="3" id="KW-1185">Reference proteome</keyword>
<dbReference type="AlphaFoldDB" id="A0A1X7I702"/>
<feature type="compositionally biased region" description="Basic residues" evidence="1">
    <location>
        <begin position="12"/>
        <end position="22"/>
    </location>
</feature>
<feature type="compositionally biased region" description="Basic and acidic residues" evidence="1">
    <location>
        <begin position="1"/>
        <end position="10"/>
    </location>
</feature>
<name>A0A1X7I702_9BACL</name>
<feature type="region of interest" description="Disordered" evidence="1">
    <location>
        <begin position="1"/>
        <end position="35"/>
    </location>
</feature>
<evidence type="ECO:0000313" key="3">
    <source>
        <dbReference type="Proteomes" id="UP000193834"/>
    </source>
</evidence>
<protein>
    <submittedName>
        <fullName evidence="2">Uncharacterized protein</fullName>
    </submittedName>
</protein>
<proteinExistence type="predicted"/>